<evidence type="ECO:0000313" key="2">
    <source>
        <dbReference type="Proteomes" id="UP000466848"/>
    </source>
</evidence>
<accession>A0A858BX00</accession>
<dbReference type="AlphaFoldDB" id="A0A858BX00"/>
<dbReference type="RefSeq" id="WP_163065479.1">
    <property type="nucleotide sequence ID" value="NZ_CP048649.1"/>
</dbReference>
<dbReference type="Proteomes" id="UP000466848">
    <property type="component" value="Chromosome"/>
</dbReference>
<evidence type="ECO:0008006" key="3">
    <source>
        <dbReference type="Google" id="ProtNLM"/>
    </source>
</evidence>
<name>A0A858BX00_9FIRM</name>
<evidence type="ECO:0000313" key="1">
    <source>
        <dbReference type="EMBL" id="QIB68616.1"/>
    </source>
</evidence>
<dbReference type="EMBL" id="CP048649">
    <property type="protein sequence ID" value="QIB68616.1"/>
    <property type="molecule type" value="Genomic_DNA"/>
</dbReference>
<sequence length="100" mass="11215">MGYTPIELDKVRNFRYGMKAISLIEKKLKAPIAKIDMDSLTMEESATLVWAGLAHEDKNLTPDKVMDLIDDYSTLTEVMKAMETAMEEAFGVAEEPGKNE</sequence>
<keyword evidence="2" id="KW-1185">Reference proteome</keyword>
<proteinExistence type="predicted"/>
<dbReference type="KEGG" id="abut:Ami103574_04465"/>
<organism evidence="1 2">
    <name type="scientific">Aminipila butyrica</name>
    <dbReference type="NCBI Taxonomy" id="433296"/>
    <lineage>
        <taxon>Bacteria</taxon>
        <taxon>Bacillati</taxon>
        <taxon>Bacillota</taxon>
        <taxon>Clostridia</taxon>
        <taxon>Peptostreptococcales</taxon>
        <taxon>Anaerovoracaceae</taxon>
        <taxon>Aminipila</taxon>
    </lineage>
</organism>
<reference evidence="1 2" key="1">
    <citation type="submission" date="2020-02" db="EMBL/GenBank/DDBJ databases">
        <authorList>
            <person name="Kim Y.B."/>
            <person name="Roh S.W."/>
        </authorList>
    </citation>
    <scope>NUCLEOTIDE SEQUENCE [LARGE SCALE GENOMIC DNA]</scope>
    <source>
        <strain evidence="1 2">DSM 103574</strain>
    </source>
</reference>
<protein>
    <recommendedName>
        <fullName evidence="3">Tail assembly chaperone</fullName>
    </recommendedName>
</protein>
<gene>
    <name evidence="1" type="ORF">Ami103574_04465</name>
</gene>